<organism evidence="3 4">
    <name type="scientific">Microbacterium wangchenii</name>
    <dbReference type="NCBI Taxonomy" id="2541726"/>
    <lineage>
        <taxon>Bacteria</taxon>
        <taxon>Bacillati</taxon>
        <taxon>Actinomycetota</taxon>
        <taxon>Actinomycetes</taxon>
        <taxon>Micrococcales</taxon>
        <taxon>Microbacteriaceae</taxon>
        <taxon>Microbacterium</taxon>
    </lineage>
</organism>
<protein>
    <recommendedName>
        <fullName evidence="5">Helix-turn-helix domain-containing protein</fullName>
    </recommendedName>
</protein>
<dbReference type="EMBL" id="CP038266">
    <property type="protein sequence ID" value="QBR87771.1"/>
    <property type="molecule type" value="Genomic_DNA"/>
</dbReference>
<accession>A0ABX5SRE8</accession>
<gene>
    <name evidence="3" type="ORF">E4K62_03075</name>
</gene>
<keyword evidence="2" id="KW-0472">Membrane</keyword>
<proteinExistence type="predicted"/>
<evidence type="ECO:0000256" key="1">
    <source>
        <dbReference type="SAM" id="MobiDB-lite"/>
    </source>
</evidence>
<feature type="transmembrane region" description="Helical" evidence="2">
    <location>
        <begin position="82"/>
        <end position="100"/>
    </location>
</feature>
<feature type="region of interest" description="Disordered" evidence="1">
    <location>
        <begin position="139"/>
        <end position="191"/>
    </location>
</feature>
<keyword evidence="2" id="KW-0812">Transmembrane</keyword>
<keyword evidence="4" id="KW-1185">Reference proteome</keyword>
<keyword evidence="2" id="KW-1133">Transmembrane helix</keyword>
<evidence type="ECO:0000256" key="2">
    <source>
        <dbReference type="SAM" id="Phobius"/>
    </source>
</evidence>
<dbReference type="Proteomes" id="UP000295748">
    <property type="component" value="Chromosome"/>
</dbReference>
<dbReference type="RefSeq" id="WP_135063449.1">
    <property type="nucleotide sequence ID" value="NZ_CP038266.1"/>
</dbReference>
<reference evidence="3 4" key="1">
    <citation type="submission" date="2019-03" db="EMBL/GenBank/DDBJ databases">
        <authorList>
            <person name="Dong K."/>
        </authorList>
    </citation>
    <scope>NUCLEOTIDE SEQUENCE [LARGE SCALE GENOMIC DNA]</scope>
    <source>
        <strain evidence="4">dk512</strain>
    </source>
</reference>
<feature type="compositionally biased region" description="Low complexity" evidence="1">
    <location>
        <begin position="140"/>
        <end position="158"/>
    </location>
</feature>
<sequence length="259" mass="28135">MAAEVKDAEVALTGSRLRVDVGHVVELSGGGRADIIGNVFAGTGQDAVVALRGAQAVTRDNDANGWRFQLAFIAWMNEHPMMWMWAFVLVIPAIGLPLLARRRRRHRELRSLLEEAIIRYGVAQLDSYGSEQAEGLVSDAAKPAPAAAERQPAPVAAPRSPRHVRRPARTSAAARVPADSPPQSEGPRSFNDLRAGALADREFATLQQFALAAVLEAGYPLATIARLFRVPSWRLQTWVDETLEAAASRPSPGRSLPRR</sequence>
<evidence type="ECO:0000313" key="4">
    <source>
        <dbReference type="Proteomes" id="UP000295748"/>
    </source>
</evidence>
<name>A0ABX5SRE8_9MICO</name>
<evidence type="ECO:0008006" key="5">
    <source>
        <dbReference type="Google" id="ProtNLM"/>
    </source>
</evidence>
<evidence type="ECO:0000313" key="3">
    <source>
        <dbReference type="EMBL" id="QBR87771.1"/>
    </source>
</evidence>